<reference evidence="1 2" key="1">
    <citation type="submission" date="2015-05" db="EMBL/GenBank/DDBJ databases">
        <title>Genome sequencing project for genomic taxonomy and phylogenomics of Bacillus-like bacteria.</title>
        <authorList>
            <person name="Liu B."/>
            <person name="Wang J."/>
            <person name="Zhu Y."/>
            <person name="Liu G."/>
            <person name="Chen Q."/>
            <person name="Chen Z."/>
            <person name="Lan J."/>
            <person name="Che J."/>
            <person name="Ge C."/>
            <person name="Shi H."/>
            <person name="Pan Z."/>
            <person name="Liu X."/>
        </authorList>
    </citation>
    <scope>NUCLEOTIDE SEQUENCE [LARGE SCALE GENOMIC DNA]</scope>
    <source>
        <strain evidence="1 2">DSM 9885</strain>
    </source>
</reference>
<organism evidence="1 2">
    <name type="scientific">Brevibacillus formosus</name>
    <dbReference type="NCBI Taxonomy" id="54913"/>
    <lineage>
        <taxon>Bacteria</taxon>
        <taxon>Bacillati</taxon>
        <taxon>Bacillota</taxon>
        <taxon>Bacilli</taxon>
        <taxon>Bacillales</taxon>
        <taxon>Paenibacillaceae</taxon>
        <taxon>Brevibacillus</taxon>
    </lineage>
</organism>
<gene>
    <name evidence="1" type="ORF">AA984_18475</name>
</gene>
<dbReference type="AlphaFoldDB" id="A0A837KLH7"/>
<proteinExistence type="predicted"/>
<name>A0A837KLH7_9BACL</name>
<dbReference type="Gene3D" id="3.30.420.40">
    <property type="match status" value="1"/>
</dbReference>
<evidence type="ECO:0000313" key="1">
    <source>
        <dbReference type="EMBL" id="KLH97851.1"/>
    </source>
</evidence>
<dbReference type="Proteomes" id="UP000035218">
    <property type="component" value="Unassembled WGS sequence"/>
</dbReference>
<comment type="caution">
    <text evidence="1">The sequence shown here is derived from an EMBL/GenBank/DDBJ whole genome shotgun (WGS) entry which is preliminary data.</text>
</comment>
<dbReference type="EMBL" id="LDCN01000005">
    <property type="protein sequence ID" value="KLH97851.1"/>
    <property type="molecule type" value="Genomic_DNA"/>
</dbReference>
<evidence type="ECO:0000313" key="2">
    <source>
        <dbReference type="Proteomes" id="UP000035218"/>
    </source>
</evidence>
<protein>
    <recommendedName>
        <fullName evidence="3">Glycerol kinase</fullName>
    </recommendedName>
</protein>
<accession>A0A837KLH7</accession>
<evidence type="ECO:0008006" key="3">
    <source>
        <dbReference type="Google" id="ProtNLM"/>
    </source>
</evidence>
<sequence>MGIAFLFGEECGWWSAKDLEARTKVGRRFEPTLDEAVRKRLRARWNKAVHLFVTAKRRGM</sequence>
<dbReference type="RefSeq" id="WP_047071725.1">
    <property type="nucleotide sequence ID" value="NZ_BJOL01000008.1"/>
</dbReference>